<reference evidence="1 2" key="1">
    <citation type="submission" date="2024-02" db="EMBL/GenBank/DDBJ databases">
        <title>First draft genome assembly of two strains of Seiridium cardinale.</title>
        <authorList>
            <person name="Emiliani G."/>
            <person name="Scali E."/>
        </authorList>
    </citation>
    <scope>NUCLEOTIDE SEQUENCE [LARGE SCALE GENOMIC DNA]</scope>
    <source>
        <strain evidence="1 2">BM-138-000479</strain>
    </source>
</reference>
<name>A0ABR2XJ96_9PEZI</name>
<organism evidence="1 2">
    <name type="scientific">Seiridium cardinale</name>
    <dbReference type="NCBI Taxonomy" id="138064"/>
    <lineage>
        <taxon>Eukaryota</taxon>
        <taxon>Fungi</taxon>
        <taxon>Dikarya</taxon>
        <taxon>Ascomycota</taxon>
        <taxon>Pezizomycotina</taxon>
        <taxon>Sordariomycetes</taxon>
        <taxon>Xylariomycetidae</taxon>
        <taxon>Amphisphaeriales</taxon>
        <taxon>Sporocadaceae</taxon>
        <taxon>Seiridium</taxon>
    </lineage>
</organism>
<gene>
    <name evidence="1" type="ORF">SCAR479_09537</name>
</gene>
<dbReference type="Proteomes" id="UP001465668">
    <property type="component" value="Unassembled WGS sequence"/>
</dbReference>
<dbReference type="EMBL" id="JARVKM010000046">
    <property type="protein sequence ID" value="KAK9773896.1"/>
    <property type="molecule type" value="Genomic_DNA"/>
</dbReference>
<evidence type="ECO:0000313" key="1">
    <source>
        <dbReference type="EMBL" id="KAK9773896.1"/>
    </source>
</evidence>
<keyword evidence="2" id="KW-1185">Reference proteome</keyword>
<evidence type="ECO:0000313" key="2">
    <source>
        <dbReference type="Proteomes" id="UP001465668"/>
    </source>
</evidence>
<comment type="caution">
    <text evidence="1">The sequence shown here is derived from an EMBL/GenBank/DDBJ whole genome shotgun (WGS) entry which is preliminary data.</text>
</comment>
<proteinExistence type="predicted"/>
<sequence length="429" mass="49573">MGVSEAQAMEWENDSDEPAFRELHQQLLHARTLDWKTRLVEYYRWLDQRSLDQLRCVRDDFSCSAYPQVCEDDSLLLRDFKAWRRRETMASHRAKRIGTEFHGFMHLPAEIRTLVYEQALIKGKVAIPQIRSCINTGDRFFTLTKGDVYTSAFSRRARPRYEGTSTQLDKYLDEWPPQLGIIAGVSRLVHTDAIRVFLRENQFVFPRGVYDPLIWFGDTYERAAVQSQWLRDVSFAFSHDDGLFQPCTHAEYVTPSHRRLGIESQLPKYGEPPLTRLGYLEKIWALRIAEIKKFRLNRLQLSFDECFSPDTRHRRVAWVLGELTRDWHDCQPKIIEISGWDDDEEKEFIGQMLGTKGNASTMVVRFEGQSNKECSGNNSNLVWDPTTEANSPASDNVLAEFDFDAFLFGGSSYDFGFGSSFALGDVPTP</sequence>
<protein>
    <submittedName>
        <fullName evidence="1">Uncharacterized protein</fullName>
    </submittedName>
</protein>
<accession>A0ABR2XJ96</accession>